<feature type="transmembrane region" description="Helical" evidence="7">
    <location>
        <begin position="53"/>
        <end position="71"/>
    </location>
</feature>
<protein>
    <recommendedName>
        <fullName evidence="8">Amino acid permease/ SLC12A domain-containing protein</fullName>
    </recommendedName>
</protein>
<accession>A0A9Q3DAP2</accession>
<evidence type="ECO:0000256" key="3">
    <source>
        <dbReference type="ARBA" id="ARBA00022692"/>
    </source>
</evidence>
<dbReference type="InterPro" id="IPR050524">
    <property type="entry name" value="APC_YAT"/>
</dbReference>
<feature type="transmembrane region" description="Helical" evidence="7">
    <location>
        <begin position="238"/>
        <end position="262"/>
    </location>
</feature>
<dbReference type="PANTHER" id="PTHR43341">
    <property type="entry name" value="AMINO ACID PERMEASE"/>
    <property type="match status" value="1"/>
</dbReference>
<feature type="transmembrane region" description="Helical" evidence="7">
    <location>
        <begin position="381"/>
        <end position="399"/>
    </location>
</feature>
<keyword evidence="10" id="KW-1185">Reference proteome</keyword>
<dbReference type="Proteomes" id="UP000765509">
    <property type="component" value="Unassembled WGS sequence"/>
</dbReference>
<comment type="caution">
    <text evidence="9">The sequence shown here is derived from an EMBL/GenBank/DDBJ whole genome shotgun (WGS) entry which is preliminary data.</text>
</comment>
<dbReference type="PROSITE" id="PS00218">
    <property type="entry name" value="AMINO_ACID_PERMEASE_1"/>
    <property type="match status" value="1"/>
</dbReference>
<feature type="transmembrane region" description="Helical" evidence="7">
    <location>
        <begin position="161"/>
        <end position="183"/>
    </location>
</feature>
<feature type="transmembrane region" description="Helical" evidence="7">
    <location>
        <begin position="487"/>
        <end position="504"/>
    </location>
</feature>
<dbReference type="Gene3D" id="1.20.1740.10">
    <property type="entry name" value="Amino acid/polyamine transporter I"/>
    <property type="match status" value="1"/>
</dbReference>
<comment type="subcellular location">
    <subcellularLocation>
        <location evidence="1">Membrane</location>
        <topology evidence="1">Multi-pass membrane protein</topology>
    </subcellularLocation>
</comment>
<feature type="transmembrane region" description="Helical" evidence="7">
    <location>
        <begin position="453"/>
        <end position="475"/>
    </location>
</feature>
<organism evidence="9 10">
    <name type="scientific">Austropuccinia psidii MF-1</name>
    <dbReference type="NCBI Taxonomy" id="1389203"/>
    <lineage>
        <taxon>Eukaryota</taxon>
        <taxon>Fungi</taxon>
        <taxon>Dikarya</taxon>
        <taxon>Basidiomycota</taxon>
        <taxon>Pucciniomycotina</taxon>
        <taxon>Pucciniomycetes</taxon>
        <taxon>Pucciniales</taxon>
        <taxon>Sphaerophragmiaceae</taxon>
        <taxon>Austropuccinia</taxon>
    </lineage>
</organism>
<evidence type="ECO:0000256" key="1">
    <source>
        <dbReference type="ARBA" id="ARBA00004141"/>
    </source>
</evidence>
<dbReference type="FunFam" id="1.20.1740.10:FF:000006">
    <property type="entry name" value="General amino acid permease"/>
    <property type="match status" value="1"/>
</dbReference>
<feature type="transmembrane region" description="Helical" evidence="7">
    <location>
        <begin position="341"/>
        <end position="361"/>
    </location>
</feature>
<dbReference type="InterPro" id="IPR004841">
    <property type="entry name" value="AA-permease/SLC12A_dom"/>
</dbReference>
<dbReference type="AlphaFoldDB" id="A0A9Q3DAP2"/>
<feature type="transmembrane region" description="Helical" evidence="7">
    <location>
        <begin position="283"/>
        <end position="302"/>
    </location>
</feature>
<evidence type="ECO:0000256" key="7">
    <source>
        <dbReference type="SAM" id="Phobius"/>
    </source>
</evidence>
<evidence type="ECO:0000313" key="9">
    <source>
        <dbReference type="EMBL" id="MBW0498592.1"/>
    </source>
</evidence>
<sequence>MFSSFFLMRDSSQSLDRQKNSAKDLESPYHFDYDSSDLPRVGELQRQLQNRHVAMISIGGAIGTGLFVGTASALSHGGALGLVIGYTFMGFVAWMLMCSLGEMIAHLPIVGGHLALANRFFSSSLSFALGWSYWYLWSIVCPTELSASALLMTYWDLKVALAVYIGIFLVFVGAVNLGGVRVYGEMEFWFSSLKVLAVMIVLVLGIILDLGGVTGDRIGFRYWKNPGPLVQYDGVPGALGRFCAVFSVLITAAFSYIGVELPAIAAAEAKNPKRNLPKAIKRVAGRVLGFYVAGTFIVSLLVPANEPRLSLKTETGAKSPFVIAMQNAGIKGLPSVLNASLVTFTLSAASSNIYISSRCLYGLSVAGKAPRFLTKTTRNGLPIYCYLVAMAIATLGFVAASKGKAGAVFGYFANMTSVTGLLNWWGIFLIYIRFYKGTQAQGFDRAKLPYRSPFGGAGAWFGLVTCSIIIIFNGFEVFLPGQWRLEKFLTCYLPIAVFAILFFAHRWWTGARMIDEQAMDFFTGSQDAVEEEEIPPKTLIVFAGKGSNMWQKIKTPQLVVEKAFANIQVQLVRKS</sequence>
<evidence type="ECO:0000256" key="6">
    <source>
        <dbReference type="ARBA" id="ARBA00023136"/>
    </source>
</evidence>
<dbReference type="EMBL" id="AVOT02014799">
    <property type="protein sequence ID" value="MBW0498592.1"/>
    <property type="molecule type" value="Genomic_DNA"/>
</dbReference>
<evidence type="ECO:0000259" key="8">
    <source>
        <dbReference type="Pfam" id="PF00324"/>
    </source>
</evidence>
<dbReference type="PANTHER" id="PTHR43341:SF20">
    <property type="entry name" value="AAT FAMILY AMINO ACID TRANSPORTER"/>
    <property type="match status" value="1"/>
</dbReference>
<gene>
    <name evidence="9" type="ORF">O181_038307</name>
</gene>
<reference evidence="9" key="1">
    <citation type="submission" date="2021-03" db="EMBL/GenBank/DDBJ databases">
        <title>Draft genome sequence of rust myrtle Austropuccinia psidii MF-1, a brazilian biotype.</title>
        <authorList>
            <person name="Quecine M.C."/>
            <person name="Pachon D.M.R."/>
            <person name="Bonatelli M.L."/>
            <person name="Correr F.H."/>
            <person name="Franceschini L.M."/>
            <person name="Leite T.F."/>
            <person name="Margarido G.R.A."/>
            <person name="Almeida C.A."/>
            <person name="Ferrarezi J.A."/>
            <person name="Labate C.A."/>
        </authorList>
    </citation>
    <scope>NUCLEOTIDE SEQUENCE</scope>
    <source>
        <strain evidence="9">MF-1</strain>
    </source>
</reference>
<feature type="transmembrane region" description="Helical" evidence="7">
    <location>
        <begin position="411"/>
        <end position="432"/>
    </location>
</feature>
<evidence type="ECO:0000256" key="2">
    <source>
        <dbReference type="ARBA" id="ARBA00022448"/>
    </source>
</evidence>
<dbReference type="GO" id="GO:0016020">
    <property type="term" value="C:membrane"/>
    <property type="evidence" value="ECO:0007669"/>
    <property type="project" value="UniProtKB-SubCell"/>
</dbReference>
<keyword evidence="4" id="KW-0029">Amino-acid transport</keyword>
<dbReference type="Pfam" id="PF00324">
    <property type="entry name" value="AA_permease"/>
    <property type="match status" value="1"/>
</dbReference>
<feature type="transmembrane region" description="Helical" evidence="7">
    <location>
        <begin position="195"/>
        <end position="218"/>
    </location>
</feature>
<dbReference type="InterPro" id="IPR004840">
    <property type="entry name" value="Amino_acid_permease_CS"/>
</dbReference>
<name>A0A9Q3DAP2_9BASI</name>
<keyword evidence="3 7" id="KW-0812">Transmembrane</keyword>
<dbReference type="PIRSF" id="PIRSF006060">
    <property type="entry name" value="AA_transporter"/>
    <property type="match status" value="1"/>
</dbReference>
<feature type="transmembrane region" description="Helical" evidence="7">
    <location>
        <begin position="78"/>
        <end position="97"/>
    </location>
</feature>
<keyword evidence="5 7" id="KW-1133">Transmembrane helix</keyword>
<evidence type="ECO:0000256" key="4">
    <source>
        <dbReference type="ARBA" id="ARBA00022970"/>
    </source>
</evidence>
<evidence type="ECO:0000256" key="5">
    <source>
        <dbReference type="ARBA" id="ARBA00022989"/>
    </source>
</evidence>
<keyword evidence="6 7" id="KW-0472">Membrane</keyword>
<proteinExistence type="predicted"/>
<evidence type="ECO:0000313" key="10">
    <source>
        <dbReference type="Proteomes" id="UP000765509"/>
    </source>
</evidence>
<dbReference type="OrthoDB" id="10062876at2759"/>
<dbReference type="GO" id="GO:0015171">
    <property type="term" value="F:amino acid transmembrane transporter activity"/>
    <property type="evidence" value="ECO:0007669"/>
    <property type="project" value="TreeGrafter"/>
</dbReference>
<feature type="domain" description="Amino acid permease/ SLC12A" evidence="8">
    <location>
        <begin position="52"/>
        <end position="509"/>
    </location>
</feature>
<keyword evidence="2" id="KW-0813">Transport</keyword>